<organism evidence="4 5">
    <name type="scientific">Rhizobium rhizogenes NBRC 13257</name>
    <dbReference type="NCBI Taxonomy" id="1220581"/>
    <lineage>
        <taxon>Bacteria</taxon>
        <taxon>Pseudomonadati</taxon>
        <taxon>Pseudomonadota</taxon>
        <taxon>Alphaproteobacteria</taxon>
        <taxon>Hyphomicrobiales</taxon>
        <taxon>Rhizobiaceae</taxon>
        <taxon>Rhizobium/Agrobacterium group</taxon>
        <taxon>Rhizobium</taxon>
    </lineage>
</organism>
<dbReference type="InterPro" id="IPR000873">
    <property type="entry name" value="AMP-dep_synth/lig_dom"/>
</dbReference>
<feature type="domain" description="AMP-binding enzyme C-terminal" evidence="3">
    <location>
        <begin position="194"/>
        <end position="306"/>
    </location>
</feature>
<comment type="similarity">
    <text evidence="1">Belongs to the ATP-dependent AMP-binding enzyme family.</text>
</comment>
<dbReference type="Pfam" id="PF23024">
    <property type="entry name" value="AMP-dom_DIP2-like"/>
    <property type="match status" value="1"/>
</dbReference>
<evidence type="ECO:0000313" key="5">
    <source>
        <dbReference type="Proteomes" id="UP000026941"/>
    </source>
</evidence>
<dbReference type="Gene3D" id="3.30.300.30">
    <property type="match status" value="1"/>
</dbReference>
<dbReference type="Pfam" id="PF00501">
    <property type="entry name" value="AMP-binding"/>
    <property type="match status" value="1"/>
</dbReference>
<feature type="domain" description="AMP-dependent synthetase/ligase" evidence="2">
    <location>
        <begin position="19"/>
        <end position="150"/>
    </location>
</feature>
<evidence type="ECO:0000259" key="2">
    <source>
        <dbReference type="Pfam" id="PF00501"/>
    </source>
</evidence>
<dbReference type="GO" id="GO:0006633">
    <property type="term" value="P:fatty acid biosynthetic process"/>
    <property type="evidence" value="ECO:0007669"/>
    <property type="project" value="TreeGrafter"/>
</dbReference>
<dbReference type="SUPFAM" id="SSF56801">
    <property type="entry name" value="Acetyl-CoA synthetase-like"/>
    <property type="match status" value="1"/>
</dbReference>
<dbReference type="Gene3D" id="3.40.50.12780">
    <property type="entry name" value="N-terminal domain of ligase-like"/>
    <property type="match status" value="1"/>
</dbReference>
<dbReference type="PANTHER" id="PTHR22754:SF32">
    <property type="entry name" value="DISCO-INTERACTING PROTEIN 2"/>
    <property type="match status" value="1"/>
</dbReference>
<reference evidence="4 5" key="1">
    <citation type="submission" date="2014-05" db="EMBL/GenBank/DDBJ databases">
        <title>Whole genome shotgun sequence of Rhizobium rhizogenes NBRC 13257.</title>
        <authorList>
            <person name="Katano-Makiyama Y."/>
            <person name="Hosoyama A."/>
            <person name="Hashimoto M."/>
            <person name="Hosoyama Y."/>
            <person name="Noguchi M."/>
            <person name="Tsuchikane K."/>
            <person name="Kimura A."/>
            <person name="Ohji S."/>
            <person name="Ichikawa N."/>
            <person name="Yamazoe A."/>
            <person name="Fujita N."/>
        </authorList>
    </citation>
    <scope>NUCLEOTIDE SEQUENCE [LARGE SCALE GENOMIC DNA]</scope>
    <source>
        <strain evidence="4 5">NBRC 13257</strain>
    </source>
</reference>
<evidence type="ECO:0000259" key="3">
    <source>
        <dbReference type="Pfam" id="PF23024"/>
    </source>
</evidence>
<dbReference type="InterPro" id="IPR025110">
    <property type="entry name" value="AMP-bd_C"/>
</dbReference>
<protein>
    <submittedName>
        <fullName evidence="4">Uncharacterized protein</fullName>
    </submittedName>
</protein>
<sequence length="313" mass="34491">MAPNFAFELCARRLASEGLEKLDLTSLQVAINASEPVKFETIRKFDEACAHYGYRAGTSSIVYGLAEATLIVSATKFSEQPRIIGVDPVQLEKGEIFRSEAPTARQLVSCGVLLGDQLVKILEPDSSTPVAQNRIGEICVSGSNITKGYWNNTQETNQKYIELEAGGTHRVFLRTGDLGCLIEGELFVTGRIKEVMIVRGRNHYPQDIEYSVLMVDPSFRPSGGAAFSVPSDLGEEVVIVQEIERRQLDGVNLSELARRARSRVFAEHEVAVHDIVFVRPLTVPKTSSGKIQRGLCRQMYKEGTLNPLYTAAA</sequence>
<dbReference type="InterPro" id="IPR042099">
    <property type="entry name" value="ANL_N_sf"/>
</dbReference>
<gene>
    <name evidence="4" type="ORF">RRH01S_16_00990</name>
</gene>
<dbReference type="PANTHER" id="PTHR22754">
    <property type="entry name" value="DISCO-INTERACTING PROTEIN 2 DIP2 -RELATED"/>
    <property type="match status" value="1"/>
</dbReference>
<evidence type="ECO:0000313" key="4">
    <source>
        <dbReference type="EMBL" id="GAJ96150.1"/>
    </source>
</evidence>
<dbReference type="Proteomes" id="UP000026941">
    <property type="component" value="Unassembled WGS sequence"/>
</dbReference>
<dbReference type="GO" id="GO:0005886">
    <property type="term" value="C:plasma membrane"/>
    <property type="evidence" value="ECO:0007669"/>
    <property type="project" value="TreeGrafter"/>
</dbReference>
<proteinExistence type="inferred from homology"/>
<dbReference type="GO" id="GO:0070566">
    <property type="term" value="F:adenylyltransferase activity"/>
    <property type="evidence" value="ECO:0007669"/>
    <property type="project" value="TreeGrafter"/>
</dbReference>
<name>A0AA87Q602_RHIRH</name>
<evidence type="ECO:0000256" key="1">
    <source>
        <dbReference type="ARBA" id="ARBA00006432"/>
    </source>
</evidence>
<accession>A0AA87Q602</accession>
<dbReference type="AlphaFoldDB" id="A0AA87Q602"/>
<dbReference type="EMBL" id="BAYX01000016">
    <property type="protein sequence ID" value="GAJ96150.1"/>
    <property type="molecule type" value="Genomic_DNA"/>
</dbReference>
<comment type="caution">
    <text evidence="4">The sequence shown here is derived from an EMBL/GenBank/DDBJ whole genome shotgun (WGS) entry which is preliminary data.</text>
</comment>
<dbReference type="InterPro" id="IPR045851">
    <property type="entry name" value="AMP-bd_C_sf"/>
</dbReference>